<gene>
    <name evidence="2" type="ORF">CR513_24599</name>
</gene>
<dbReference type="AlphaFoldDB" id="A0A371GRJ3"/>
<reference evidence="2" key="1">
    <citation type="submission" date="2018-05" db="EMBL/GenBank/DDBJ databases">
        <title>Draft genome of Mucuna pruriens seed.</title>
        <authorList>
            <person name="Nnadi N.E."/>
            <person name="Vos R."/>
            <person name="Hasami M.H."/>
            <person name="Devisetty U.K."/>
            <person name="Aguiy J.C."/>
        </authorList>
    </citation>
    <scope>NUCLEOTIDE SEQUENCE [LARGE SCALE GENOMIC DNA]</scope>
    <source>
        <strain evidence="2">JCA_2017</strain>
    </source>
</reference>
<comment type="caution">
    <text evidence="2">The sequence shown here is derived from an EMBL/GenBank/DDBJ whole genome shotgun (WGS) entry which is preliminary data.</text>
</comment>
<proteinExistence type="predicted"/>
<dbReference type="InterPro" id="IPR043502">
    <property type="entry name" value="DNA/RNA_pol_sf"/>
</dbReference>
<dbReference type="SUPFAM" id="SSF56672">
    <property type="entry name" value="DNA/RNA polymerases"/>
    <property type="match status" value="1"/>
</dbReference>
<dbReference type="STRING" id="157652.A0A371GRJ3"/>
<feature type="domain" description="Reverse transcriptase Ty1/copia-type" evidence="1">
    <location>
        <begin position="8"/>
        <end position="177"/>
    </location>
</feature>
<evidence type="ECO:0000313" key="2">
    <source>
        <dbReference type="EMBL" id="RDX93179.1"/>
    </source>
</evidence>
<dbReference type="OrthoDB" id="2012657at2759"/>
<name>A0A371GRJ3_MUCPR</name>
<evidence type="ECO:0000259" key="1">
    <source>
        <dbReference type="Pfam" id="PF07727"/>
    </source>
</evidence>
<dbReference type="Pfam" id="PF07727">
    <property type="entry name" value="RVT_2"/>
    <property type="match status" value="1"/>
</dbReference>
<dbReference type="InterPro" id="IPR013103">
    <property type="entry name" value="RVT_2"/>
</dbReference>
<evidence type="ECO:0000313" key="3">
    <source>
        <dbReference type="Proteomes" id="UP000257109"/>
    </source>
</evidence>
<dbReference type="Proteomes" id="UP000257109">
    <property type="component" value="Unassembled WGS sequence"/>
</dbReference>
<protein>
    <recommendedName>
        <fullName evidence="1">Reverse transcriptase Ty1/copia-type domain-containing protein</fullName>
    </recommendedName>
</protein>
<keyword evidence="3" id="KW-1185">Reference proteome</keyword>
<feature type="non-terminal residue" evidence="2">
    <location>
        <position position="1"/>
    </location>
</feature>
<sequence length="177" mass="20456">MKLKSDGSIERYKTCLVAKGYTQQGVNYFKTFSLLALALTAAKNWHLQQLDAYNAFLHGELNEEIYIVIPQVFQLSKPNQVYKLLKSLYGLKQASRQWNSMLITTLIYLGYIQLKSNYSLFVKSTTFYIIILLIYGDDIVLTRDDIQEIQSVKAYLNQKFKIKDLGDLQFFLGLEIA</sequence>
<organism evidence="2 3">
    <name type="scientific">Mucuna pruriens</name>
    <name type="common">Velvet bean</name>
    <name type="synonym">Dolichos pruriens</name>
    <dbReference type="NCBI Taxonomy" id="157652"/>
    <lineage>
        <taxon>Eukaryota</taxon>
        <taxon>Viridiplantae</taxon>
        <taxon>Streptophyta</taxon>
        <taxon>Embryophyta</taxon>
        <taxon>Tracheophyta</taxon>
        <taxon>Spermatophyta</taxon>
        <taxon>Magnoliopsida</taxon>
        <taxon>eudicotyledons</taxon>
        <taxon>Gunneridae</taxon>
        <taxon>Pentapetalae</taxon>
        <taxon>rosids</taxon>
        <taxon>fabids</taxon>
        <taxon>Fabales</taxon>
        <taxon>Fabaceae</taxon>
        <taxon>Papilionoideae</taxon>
        <taxon>50 kb inversion clade</taxon>
        <taxon>NPAAA clade</taxon>
        <taxon>indigoferoid/millettioid clade</taxon>
        <taxon>Phaseoleae</taxon>
        <taxon>Mucuna</taxon>
    </lineage>
</organism>
<dbReference type="EMBL" id="QJKJ01004680">
    <property type="protein sequence ID" value="RDX93179.1"/>
    <property type="molecule type" value="Genomic_DNA"/>
</dbReference>
<accession>A0A371GRJ3</accession>